<dbReference type="Proteomes" id="UP000178820">
    <property type="component" value="Unassembled WGS sequence"/>
</dbReference>
<name>A0A1G2I3R8_9BACT</name>
<evidence type="ECO:0000313" key="2">
    <source>
        <dbReference type="Proteomes" id="UP000178820"/>
    </source>
</evidence>
<reference evidence="1 2" key="1">
    <citation type="journal article" date="2016" name="Nat. Commun.">
        <title>Thousands of microbial genomes shed light on interconnected biogeochemical processes in an aquifer system.</title>
        <authorList>
            <person name="Anantharaman K."/>
            <person name="Brown C.T."/>
            <person name="Hug L.A."/>
            <person name="Sharon I."/>
            <person name="Castelle C.J."/>
            <person name="Probst A.J."/>
            <person name="Thomas B.C."/>
            <person name="Singh A."/>
            <person name="Wilkins M.J."/>
            <person name="Karaoz U."/>
            <person name="Brodie E.L."/>
            <person name="Williams K.H."/>
            <person name="Hubbard S.S."/>
            <person name="Banfield J.F."/>
        </authorList>
    </citation>
    <scope>NUCLEOTIDE SEQUENCE [LARGE SCALE GENOMIC DNA]</scope>
</reference>
<evidence type="ECO:0000313" key="1">
    <source>
        <dbReference type="EMBL" id="OGZ69474.1"/>
    </source>
</evidence>
<organism evidence="1 2">
    <name type="scientific">Candidatus Staskawiczbacteria bacterium RIFCSPHIGHO2_02_FULL_42_22</name>
    <dbReference type="NCBI Taxonomy" id="1802207"/>
    <lineage>
        <taxon>Bacteria</taxon>
        <taxon>Candidatus Staskawicziibacteriota</taxon>
    </lineage>
</organism>
<accession>A0A1G2I3R8</accession>
<gene>
    <name evidence="1" type="ORF">A3D44_03570</name>
</gene>
<comment type="caution">
    <text evidence="1">The sequence shown here is derived from an EMBL/GenBank/DDBJ whole genome shotgun (WGS) entry which is preliminary data.</text>
</comment>
<dbReference type="STRING" id="1802207.A3D44_03570"/>
<dbReference type="AlphaFoldDB" id="A0A1G2I3R8"/>
<dbReference type="EMBL" id="MHOT01000010">
    <property type="protein sequence ID" value="OGZ69474.1"/>
    <property type="molecule type" value="Genomic_DNA"/>
</dbReference>
<proteinExistence type="predicted"/>
<sequence length="66" mass="7763">MKTTFKNPKLDWCKDELKTLLEKLIENNYHTTAEFVFDHIAHTGVDTDLQPELKKEPALEEFLKSE</sequence>
<protein>
    <submittedName>
        <fullName evidence="1">Uncharacterized protein</fullName>
    </submittedName>
</protein>